<evidence type="ECO:0000256" key="4">
    <source>
        <dbReference type="ARBA" id="ARBA00022741"/>
    </source>
</evidence>
<evidence type="ECO:0000256" key="9">
    <source>
        <dbReference type="PROSITE-ProRule" id="PRU10141"/>
    </source>
</evidence>
<dbReference type="PANTHER" id="PTHR43289:SF34">
    <property type="entry name" value="SERINE_THREONINE-PROTEIN KINASE YBDM-RELATED"/>
    <property type="match status" value="1"/>
</dbReference>
<dbReference type="KEGG" id="fri:FraEuI1c_0501"/>
<dbReference type="InterPro" id="IPR005543">
    <property type="entry name" value="PASTA_dom"/>
</dbReference>
<evidence type="ECO:0000256" key="7">
    <source>
        <dbReference type="ARBA" id="ARBA00047899"/>
    </source>
</evidence>
<dbReference type="PANTHER" id="PTHR43289">
    <property type="entry name" value="MITOGEN-ACTIVATED PROTEIN KINASE KINASE KINASE 20-RELATED"/>
    <property type="match status" value="1"/>
</dbReference>
<evidence type="ECO:0000259" key="11">
    <source>
        <dbReference type="PROSITE" id="PS50011"/>
    </source>
</evidence>
<dbReference type="PROSITE" id="PS51178">
    <property type="entry name" value="PASTA"/>
    <property type="match status" value="5"/>
</dbReference>
<sequence>MAGGGLPASRCQGLSDVSGIRQKTTKLSPGASSQWDARPSDISLVNGGDVDSRGGASRALARPPARATQLPGSPLRPSDPRELDGYQLLRRLGEGGMGTVYLGRSPTGRRVAVKIVRAELADDPEYRARFRREAEVARRVARYCTAEVLDAVDPPDGAPYLVTEFVDGPPLSQTVSRRGPLGSADVERVAVSVASALTVIHAAGLVHRDLKPSNVLLSQFGPRVIDFGVAWAPDSVAVTRDLVVGTPAFMAPEQARGQRVTSAADIFSWGGLIIFAATGRRPFGGGAVPAVLYRIVNSDPDLDGLDEGLTEVVRDAMRRDPAERPTAAEIVNRLQALSTIRATTPIWVTPPASEPVAAESGALAQAGTAANGAEPNGAAPAADSAGTDAAGSDAASSGAAEPVTPADGSGGGLGEDAPAVNAGAAGESAASAESEADAGSSAGAEAAATGVPAADGTDAASSDTSDAGAGTPAAGVVSAAAAQDGTDPAANADQAGTGAGSAARTGTAAGSPGADAAEDGSQGDSSVGDSSLGDGTLGDGASAADAGAHVSATADDSQGPADDAVSEPGADMAGDDEDPPTVGSGPIPVAGLNDDFTFGDLSVWGDDGTELTVGYLARLGSVGEELDDSDDHGFRDLDYTDFDSASGLDSDGLEYADFDDGSGGVNRISQRTVTLRGDSPRGPGRTLETLSLNGLDDSGRSTWPPPRRRGPLAALARWFPGFAPGGRIPWTTVISAFSVIVALAAVGVAAAAAVDSSGRSANATLAAQLTIPNNLVGLSVKEAEARLHAAGFAHLQFEMTPDLKPKGTVLSVQPGEGIEIEASDTVTLVVSAGLDSVKIPQVVGLTDSAARSNLQDAGLTVVVRSISGPASVSPGHVAAIFPAAGVEVPPGSSVTILVVVPAGTKSLASVPNVIGMTTNDAQDALHKAGFTDIAISSVAASEPAGTVTASDPAANTTTAKNATVTLTVSTGPGQTAVPDVAGRTQADAEAALAQAGLVATVRQDPGPSTITAGLVETVDPAPGSKVPVHAEVTITVVSTQVAMPDARGRQRADAERLLTSYGLTVTVTQQSSSAAPGTVLTQSTTPGAMIGRGSNVTLVVAKAADSPTSPPTSPSPPPTSPPPTGPTSPSPPASATA</sequence>
<dbReference type="InterPro" id="IPR008271">
    <property type="entry name" value="Ser/Thr_kinase_AS"/>
</dbReference>
<dbReference type="Pfam" id="PF03793">
    <property type="entry name" value="PASTA"/>
    <property type="match status" value="5"/>
</dbReference>
<keyword evidence="3" id="KW-0808">Transferase</keyword>
<dbReference type="eggNOG" id="COG2815">
    <property type="taxonomic scope" value="Bacteria"/>
</dbReference>
<feature type="region of interest" description="Disordered" evidence="10">
    <location>
        <begin position="1"/>
        <end position="82"/>
    </location>
</feature>
<dbReference type="InterPro" id="IPR000719">
    <property type="entry name" value="Prot_kinase_dom"/>
</dbReference>
<proteinExistence type="predicted"/>
<accession>E3JA22</accession>
<evidence type="ECO:0000313" key="14">
    <source>
        <dbReference type="Proteomes" id="UP000002484"/>
    </source>
</evidence>
<dbReference type="CDD" id="cd06577">
    <property type="entry name" value="PASTA_pknB"/>
    <property type="match status" value="5"/>
</dbReference>
<dbReference type="PROSITE" id="PS00108">
    <property type="entry name" value="PROTEIN_KINASE_ST"/>
    <property type="match status" value="1"/>
</dbReference>
<feature type="compositionally biased region" description="Pro residues" evidence="10">
    <location>
        <begin position="1108"/>
        <end position="1137"/>
    </location>
</feature>
<keyword evidence="4 9" id="KW-0547">Nucleotide-binding</keyword>
<dbReference type="EMBL" id="CP002299">
    <property type="protein sequence ID" value="ADP78584.1"/>
    <property type="molecule type" value="Genomic_DNA"/>
</dbReference>
<dbReference type="Gene3D" id="3.30.200.20">
    <property type="entry name" value="Phosphorylase Kinase, domain 1"/>
    <property type="match status" value="1"/>
</dbReference>
<dbReference type="HOGENOM" id="CLU_278196_0_0_11"/>
<keyword evidence="14" id="KW-1185">Reference proteome</keyword>
<dbReference type="eggNOG" id="COG0515">
    <property type="taxonomic scope" value="Bacteria"/>
</dbReference>
<evidence type="ECO:0000256" key="10">
    <source>
        <dbReference type="SAM" id="MobiDB-lite"/>
    </source>
</evidence>
<reference evidence="13 14" key="1">
    <citation type="submission" date="2010-10" db="EMBL/GenBank/DDBJ databases">
        <title>Complete sequence of Frankia sp. EuI1c.</title>
        <authorList>
            <consortium name="US DOE Joint Genome Institute"/>
            <person name="Lucas S."/>
            <person name="Copeland A."/>
            <person name="Lapidus A."/>
            <person name="Cheng J.-F."/>
            <person name="Bruce D."/>
            <person name="Goodwin L."/>
            <person name="Pitluck S."/>
            <person name="Chertkov O."/>
            <person name="Detter J.C."/>
            <person name="Han C."/>
            <person name="Tapia R."/>
            <person name="Land M."/>
            <person name="Hauser L."/>
            <person name="Jeffries C."/>
            <person name="Kyrpides N."/>
            <person name="Ivanova N."/>
            <person name="Mikhailova N."/>
            <person name="Beauchemin N."/>
            <person name="Sen A."/>
            <person name="Sur S.A."/>
            <person name="Gtari M."/>
            <person name="Wall L."/>
            <person name="Tisa L."/>
            <person name="Woyke T."/>
        </authorList>
    </citation>
    <scope>NUCLEOTIDE SEQUENCE [LARGE SCALE GENOMIC DNA]</scope>
    <source>
        <strain evidence="14">DSM 45817 / CECT 9037 / EuI1c</strain>
    </source>
</reference>
<dbReference type="EC" id="2.7.11.1" evidence="1"/>
<feature type="compositionally biased region" description="Low complexity" evidence="10">
    <location>
        <begin position="415"/>
        <end position="555"/>
    </location>
</feature>
<keyword evidence="6 9" id="KW-0067">ATP-binding</keyword>
<keyword evidence="2 13" id="KW-0723">Serine/threonine-protein kinase</keyword>
<dbReference type="SMART" id="SM00740">
    <property type="entry name" value="PASTA"/>
    <property type="match status" value="5"/>
</dbReference>
<feature type="domain" description="Protein kinase" evidence="11">
    <location>
        <begin position="86"/>
        <end position="337"/>
    </location>
</feature>
<dbReference type="InParanoid" id="E3JA22"/>
<dbReference type="InterPro" id="IPR011009">
    <property type="entry name" value="Kinase-like_dom_sf"/>
</dbReference>
<comment type="catalytic activity">
    <reaction evidence="8">
        <text>L-seryl-[protein] + ATP = O-phospho-L-seryl-[protein] + ADP + H(+)</text>
        <dbReference type="Rhea" id="RHEA:17989"/>
        <dbReference type="Rhea" id="RHEA-COMP:9863"/>
        <dbReference type="Rhea" id="RHEA-COMP:11604"/>
        <dbReference type="ChEBI" id="CHEBI:15378"/>
        <dbReference type="ChEBI" id="CHEBI:29999"/>
        <dbReference type="ChEBI" id="CHEBI:30616"/>
        <dbReference type="ChEBI" id="CHEBI:83421"/>
        <dbReference type="ChEBI" id="CHEBI:456216"/>
        <dbReference type="EC" id="2.7.11.1"/>
    </reaction>
</comment>
<evidence type="ECO:0000256" key="1">
    <source>
        <dbReference type="ARBA" id="ARBA00012513"/>
    </source>
</evidence>
<feature type="region of interest" description="Disordered" evidence="10">
    <location>
        <begin position="1100"/>
        <end position="1137"/>
    </location>
</feature>
<gene>
    <name evidence="13" type="ordered locus">FraEuI1c_0501</name>
</gene>
<feature type="domain" description="PASTA" evidence="12">
    <location>
        <begin position="904"/>
        <end position="970"/>
    </location>
</feature>
<dbReference type="PROSITE" id="PS50011">
    <property type="entry name" value="PROTEIN_KINASE_DOM"/>
    <property type="match status" value="1"/>
</dbReference>
<feature type="compositionally biased region" description="Low complexity" evidence="10">
    <location>
        <begin position="365"/>
        <end position="401"/>
    </location>
</feature>
<dbReference type="AlphaFoldDB" id="E3JA22"/>
<feature type="domain" description="PASTA" evidence="12">
    <location>
        <begin position="1037"/>
        <end position="1102"/>
    </location>
</feature>
<feature type="binding site" evidence="9">
    <location>
        <position position="114"/>
    </location>
    <ligand>
        <name>ATP</name>
        <dbReference type="ChEBI" id="CHEBI:30616"/>
    </ligand>
</feature>
<dbReference type="InterPro" id="IPR017441">
    <property type="entry name" value="Protein_kinase_ATP_BS"/>
</dbReference>
<feature type="domain" description="PASTA" evidence="12">
    <location>
        <begin position="770"/>
        <end position="832"/>
    </location>
</feature>
<dbReference type="Gene3D" id="3.30.10.20">
    <property type="match status" value="5"/>
</dbReference>
<organism evidence="13 14">
    <name type="scientific">Pseudofrankia inefficax (strain DSM 45817 / CECT 9037 / DDB 130130 / EuI1c)</name>
    <name type="common">Frankia inefficax</name>
    <dbReference type="NCBI Taxonomy" id="298654"/>
    <lineage>
        <taxon>Bacteria</taxon>
        <taxon>Bacillati</taxon>
        <taxon>Actinomycetota</taxon>
        <taxon>Actinomycetes</taxon>
        <taxon>Frankiales</taxon>
        <taxon>Frankiaceae</taxon>
        <taxon>Pseudofrankia</taxon>
    </lineage>
</organism>
<dbReference type="PROSITE" id="PS00107">
    <property type="entry name" value="PROTEIN_KINASE_ATP"/>
    <property type="match status" value="1"/>
</dbReference>
<comment type="catalytic activity">
    <reaction evidence="7">
        <text>L-threonyl-[protein] + ATP = O-phospho-L-threonyl-[protein] + ADP + H(+)</text>
        <dbReference type="Rhea" id="RHEA:46608"/>
        <dbReference type="Rhea" id="RHEA-COMP:11060"/>
        <dbReference type="Rhea" id="RHEA-COMP:11605"/>
        <dbReference type="ChEBI" id="CHEBI:15378"/>
        <dbReference type="ChEBI" id="CHEBI:30013"/>
        <dbReference type="ChEBI" id="CHEBI:30616"/>
        <dbReference type="ChEBI" id="CHEBI:61977"/>
        <dbReference type="ChEBI" id="CHEBI:456216"/>
        <dbReference type="EC" id="2.7.11.1"/>
    </reaction>
</comment>
<dbReference type="CDD" id="cd14014">
    <property type="entry name" value="STKc_PknB_like"/>
    <property type="match status" value="1"/>
</dbReference>
<protein>
    <recommendedName>
        <fullName evidence="1">non-specific serine/threonine protein kinase</fullName>
        <ecNumber evidence="1">2.7.11.1</ecNumber>
    </recommendedName>
</protein>
<evidence type="ECO:0000256" key="6">
    <source>
        <dbReference type="ARBA" id="ARBA00022840"/>
    </source>
</evidence>
<dbReference type="STRING" id="298654.FraEuI1c_0501"/>
<dbReference type="GO" id="GO:0004674">
    <property type="term" value="F:protein serine/threonine kinase activity"/>
    <property type="evidence" value="ECO:0007669"/>
    <property type="project" value="UniProtKB-KW"/>
</dbReference>
<keyword evidence="5 13" id="KW-0418">Kinase</keyword>
<evidence type="ECO:0000256" key="3">
    <source>
        <dbReference type="ARBA" id="ARBA00022679"/>
    </source>
</evidence>
<feature type="region of interest" description="Disordered" evidence="10">
    <location>
        <begin position="365"/>
        <end position="589"/>
    </location>
</feature>
<feature type="domain" description="PASTA" evidence="12">
    <location>
        <begin position="833"/>
        <end position="900"/>
    </location>
</feature>
<dbReference type="Gene3D" id="1.10.510.10">
    <property type="entry name" value="Transferase(Phosphotransferase) domain 1"/>
    <property type="match status" value="1"/>
</dbReference>
<evidence type="ECO:0000256" key="5">
    <source>
        <dbReference type="ARBA" id="ARBA00022777"/>
    </source>
</evidence>
<feature type="domain" description="PASTA" evidence="12">
    <location>
        <begin position="971"/>
        <end position="1036"/>
    </location>
</feature>
<dbReference type="GO" id="GO:0005524">
    <property type="term" value="F:ATP binding"/>
    <property type="evidence" value="ECO:0007669"/>
    <property type="project" value="UniProtKB-UniRule"/>
</dbReference>
<dbReference type="Proteomes" id="UP000002484">
    <property type="component" value="Chromosome"/>
</dbReference>
<dbReference type="Pfam" id="PF00069">
    <property type="entry name" value="Pkinase"/>
    <property type="match status" value="1"/>
</dbReference>
<evidence type="ECO:0000313" key="13">
    <source>
        <dbReference type="EMBL" id="ADP78584.1"/>
    </source>
</evidence>
<dbReference type="SUPFAM" id="SSF56112">
    <property type="entry name" value="Protein kinase-like (PK-like)"/>
    <property type="match status" value="1"/>
</dbReference>
<evidence type="ECO:0000256" key="8">
    <source>
        <dbReference type="ARBA" id="ARBA00048679"/>
    </source>
</evidence>
<name>E3JA22_PSEI1</name>
<evidence type="ECO:0000256" key="2">
    <source>
        <dbReference type="ARBA" id="ARBA00022527"/>
    </source>
</evidence>
<dbReference type="SMART" id="SM00220">
    <property type="entry name" value="S_TKc"/>
    <property type="match status" value="1"/>
</dbReference>
<evidence type="ECO:0000259" key="12">
    <source>
        <dbReference type="PROSITE" id="PS51178"/>
    </source>
</evidence>
<feature type="compositionally biased region" description="Polar residues" evidence="10">
    <location>
        <begin position="21"/>
        <end position="35"/>
    </location>
</feature>
<feature type="compositionally biased region" description="Low complexity" evidence="10">
    <location>
        <begin position="53"/>
        <end position="67"/>
    </location>
</feature>